<feature type="domain" description="Glycosyltransferase 2-like" evidence="2">
    <location>
        <begin position="102"/>
        <end position="273"/>
    </location>
</feature>
<sequence>MTNLYLTRPMSSAEAPTWDGALWIGAIDVDELARPDLDDIVPLAAVGHRAARLLVRRGRSVLGFVEVPVLHGRISVDLVRSEVSSLPSAVSPVEPIVLPTVTVVLCTRDRAEHLRGALRSVLDLDYPSFDVVVVDNAAATTETRDLVRSSFDDPRVRYVEEGVPGLSSARNAGLAAATGDVVAFTDDDVVVDADWLHGLVAGFAQGEDVACVSGLVPSGELRTPVQRFFDDRVSWSRNVETRVFRLSAPPADLPLFPFSVGAFGTGANFALRREVALSLGGFDTAFGVGTRTGGGEDLDVFTRVLLAGHALVVEPSALVWHRHRSDIAALRVQATGYGTGLGAWLTKVALDPTTLRLALRRAPGALAVLAAKRRVAEPAVAPARVAVAVPTPDSDLAGEIARTARHELVSVLRGPYLYLRQRRAGAGLMGRRLPASSSRPTREHAPSVAERVR</sequence>
<proteinExistence type="predicted"/>
<evidence type="ECO:0000259" key="2">
    <source>
        <dbReference type="Pfam" id="PF00535"/>
    </source>
</evidence>
<organism evidence="4 6">
    <name type="scientific">Frigoribacterium faeni</name>
    <dbReference type="NCBI Taxonomy" id="145483"/>
    <lineage>
        <taxon>Bacteria</taxon>
        <taxon>Bacillati</taxon>
        <taxon>Actinomycetota</taxon>
        <taxon>Actinomycetes</taxon>
        <taxon>Micrococcales</taxon>
        <taxon>Microbacteriaceae</taxon>
        <taxon>Frigoribacterium</taxon>
    </lineage>
</organism>
<dbReference type="InterPro" id="IPR029044">
    <property type="entry name" value="Nucleotide-diphossugar_trans"/>
</dbReference>
<reference evidence="4 6" key="2">
    <citation type="submission" date="2020-07" db="EMBL/GenBank/DDBJ databases">
        <title>Sequencing the genomes of 1000 actinobacteria strains.</title>
        <authorList>
            <person name="Klenk H.-P."/>
        </authorList>
    </citation>
    <scope>NUCLEOTIDE SEQUENCE [LARGE SCALE GENOMIC DNA]</scope>
    <source>
        <strain evidence="4 6">DSM 10309</strain>
    </source>
</reference>
<protein>
    <submittedName>
        <fullName evidence="4">GT2 family glycosyltransferase</fullName>
    </submittedName>
</protein>
<evidence type="ECO:0000313" key="3">
    <source>
        <dbReference type="EMBL" id="GEK81774.1"/>
    </source>
</evidence>
<accession>A0A7W3JGR7</accession>
<dbReference type="EMBL" id="BJUV01000001">
    <property type="protein sequence ID" value="GEK81774.1"/>
    <property type="molecule type" value="Genomic_DNA"/>
</dbReference>
<evidence type="ECO:0000313" key="6">
    <source>
        <dbReference type="Proteomes" id="UP000522688"/>
    </source>
</evidence>
<dbReference type="PANTHER" id="PTHR43685">
    <property type="entry name" value="GLYCOSYLTRANSFERASE"/>
    <property type="match status" value="1"/>
</dbReference>
<dbReference type="AlphaFoldDB" id="A0A7W3JGR7"/>
<gene>
    <name evidence="4" type="ORF">FB463_000733</name>
    <name evidence="3" type="ORF">FFA01_00830</name>
</gene>
<evidence type="ECO:0000256" key="1">
    <source>
        <dbReference type="SAM" id="MobiDB-lite"/>
    </source>
</evidence>
<dbReference type="Gene3D" id="3.90.550.10">
    <property type="entry name" value="Spore Coat Polysaccharide Biosynthesis Protein SpsA, Chain A"/>
    <property type="match status" value="1"/>
</dbReference>
<comment type="caution">
    <text evidence="4">The sequence shown here is derived from an EMBL/GenBank/DDBJ whole genome shotgun (WGS) entry which is preliminary data.</text>
</comment>
<feature type="region of interest" description="Disordered" evidence="1">
    <location>
        <begin position="429"/>
        <end position="453"/>
    </location>
</feature>
<evidence type="ECO:0000313" key="5">
    <source>
        <dbReference type="Proteomes" id="UP000321154"/>
    </source>
</evidence>
<name>A0A7W3JGR7_9MICO</name>
<dbReference type="InterPro" id="IPR001173">
    <property type="entry name" value="Glyco_trans_2-like"/>
</dbReference>
<feature type="compositionally biased region" description="Basic and acidic residues" evidence="1">
    <location>
        <begin position="440"/>
        <end position="453"/>
    </location>
</feature>
<dbReference type="Pfam" id="PF00535">
    <property type="entry name" value="Glycos_transf_2"/>
    <property type="match status" value="1"/>
</dbReference>
<dbReference type="GO" id="GO:0016740">
    <property type="term" value="F:transferase activity"/>
    <property type="evidence" value="ECO:0007669"/>
    <property type="project" value="UniProtKB-KW"/>
</dbReference>
<evidence type="ECO:0000313" key="4">
    <source>
        <dbReference type="EMBL" id="MBA8812509.1"/>
    </source>
</evidence>
<reference evidence="3 5" key="1">
    <citation type="submission" date="2019-07" db="EMBL/GenBank/DDBJ databases">
        <title>Whole genome shotgun sequence of Frigoribacterium faeni NBRC 103066.</title>
        <authorList>
            <person name="Hosoyama A."/>
            <person name="Uohara A."/>
            <person name="Ohji S."/>
            <person name="Ichikawa N."/>
        </authorList>
    </citation>
    <scope>NUCLEOTIDE SEQUENCE [LARGE SCALE GENOMIC DNA]</scope>
    <source>
        <strain evidence="3 5">NBRC 103066</strain>
    </source>
</reference>
<dbReference type="InterPro" id="IPR050834">
    <property type="entry name" value="Glycosyltransf_2"/>
</dbReference>
<dbReference type="EMBL" id="JACGWW010000001">
    <property type="protein sequence ID" value="MBA8812509.1"/>
    <property type="molecule type" value="Genomic_DNA"/>
</dbReference>
<keyword evidence="5" id="KW-1185">Reference proteome</keyword>
<dbReference type="RefSeq" id="WP_208720820.1">
    <property type="nucleotide sequence ID" value="NZ_BAAAHR010000002.1"/>
</dbReference>
<dbReference type="Proteomes" id="UP000522688">
    <property type="component" value="Unassembled WGS sequence"/>
</dbReference>
<dbReference type="Proteomes" id="UP000321154">
    <property type="component" value="Unassembled WGS sequence"/>
</dbReference>
<dbReference type="PANTHER" id="PTHR43685:SF2">
    <property type="entry name" value="GLYCOSYLTRANSFERASE 2-LIKE DOMAIN-CONTAINING PROTEIN"/>
    <property type="match status" value="1"/>
</dbReference>
<keyword evidence="4" id="KW-0808">Transferase</keyword>
<dbReference type="SUPFAM" id="SSF53448">
    <property type="entry name" value="Nucleotide-diphospho-sugar transferases"/>
    <property type="match status" value="1"/>
</dbReference>